<evidence type="ECO:0000313" key="2">
    <source>
        <dbReference type="Proteomes" id="UP000299102"/>
    </source>
</evidence>
<sequence length="89" mass="10092">MYLDTFRDGNQPKDCVMTDGPQDLHSAVKVGNMDAIPSSAYLQWFRQSNQKGDQLIPAITVVALAINKRVLVILSTYRTHFKTFLVKYT</sequence>
<name>A0A4C1VJG1_EUMVA</name>
<dbReference type="AlphaFoldDB" id="A0A4C1VJG1"/>
<keyword evidence="2" id="KW-1185">Reference proteome</keyword>
<comment type="caution">
    <text evidence="1">The sequence shown here is derived from an EMBL/GenBank/DDBJ whole genome shotgun (WGS) entry which is preliminary data.</text>
</comment>
<reference evidence="1 2" key="1">
    <citation type="journal article" date="2019" name="Commun. Biol.">
        <title>The bagworm genome reveals a unique fibroin gene that provides high tensile strength.</title>
        <authorList>
            <person name="Kono N."/>
            <person name="Nakamura H."/>
            <person name="Ohtoshi R."/>
            <person name="Tomita M."/>
            <person name="Numata K."/>
            <person name="Arakawa K."/>
        </authorList>
    </citation>
    <scope>NUCLEOTIDE SEQUENCE [LARGE SCALE GENOMIC DNA]</scope>
</reference>
<accession>A0A4C1VJG1</accession>
<evidence type="ECO:0000313" key="1">
    <source>
        <dbReference type="EMBL" id="GBP38054.1"/>
    </source>
</evidence>
<gene>
    <name evidence="1" type="ORF">EVAR_95180_1</name>
</gene>
<dbReference type="EMBL" id="BGZK01000343">
    <property type="protein sequence ID" value="GBP38054.1"/>
    <property type="molecule type" value="Genomic_DNA"/>
</dbReference>
<organism evidence="1 2">
    <name type="scientific">Eumeta variegata</name>
    <name type="common">Bagworm moth</name>
    <name type="synonym">Eumeta japonica</name>
    <dbReference type="NCBI Taxonomy" id="151549"/>
    <lineage>
        <taxon>Eukaryota</taxon>
        <taxon>Metazoa</taxon>
        <taxon>Ecdysozoa</taxon>
        <taxon>Arthropoda</taxon>
        <taxon>Hexapoda</taxon>
        <taxon>Insecta</taxon>
        <taxon>Pterygota</taxon>
        <taxon>Neoptera</taxon>
        <taxon>Endopterygota</taxon>
        <taxon>Lepidoptera</taxon>
        <taxon>Glossata</taxon>
        <taxon>Ditrysia</taxon>
        <taxon>Tineoidea</taxon>
        <taxon>Psychidae</taxon>
        <taxon>Oiketicinae</taxon>
        <taxon>Eumeta</taxon>
    </lineage>
</organism>
<protein>
    <submittedName>
        <fullName evidence="1">Uncharacterized protein</fullName>
    </submittedName>
</protein>
<proteinExistence type="predicted"/>
<dbReference type="Proteomes" id="UP000299102">
    <property type="component" value="Unassembled WGS sequence"/>
</dbReference>